<accession>A0A126V1N8</accession>
<gene>
    <name evidence="4" type="ORF">RC74_14085</name>
</gene>
<sequence>MSTTIHLKGMTWSDPRGYDPVAAAADAFSRKHPHVSITWDKRSLQGFETTPVDELAAAYDLMIIDHPHVGSVAGKGHLLALDEHASEASLAALANETLGKSYISYNLHGHQWALPVDAATQVQACRPDLTERATTWAQIVDRAHAGTLLWALRSPHTLMNFYTLAANIGHPCGSSPDEIMNAQVGEKVFEALLAVSDHVDPMCYGMDPIAILDVMATEDRFHTSPFIYLYKGYSDAAYRPHRIAFTDIPTLGKSGPIGSALGGTGLAVSAKTKHPEICVDFALWVAGADCQSTLYTQSNGQPGNAVAWGNAAVNAPVMDAYFNTRQTHESAWLRPRHDGYMGFQEDGSTIVNDVLQHKTTPAKAMQALNARYAASFA</sequence>
<proteinExistence type="inferred from homology"/>
<dbReference type="Gene3D" id="3.40.190.10">
    <property type="entry name" value="Periplasmic binding protein-like II"/>
    <property type="match status" value="2"/>
</dbReference>
<keyword evidence="5" id="KW-1185">Reference proteome</keyword>
<organism evidence="4 5">
    <name type="scientific">Falsihalocynthiibacter arcticus</name>
    <dbReference type="NCBI Taxonomy" id="1579316"/>
    <lineage>
        <taxon>Bacteria</taxon>
        <taxon>Pseudomonadati</taxon>
        <taxon>Pseudomonadota</taxon>
        <taxon>Alphaproteobacteria</taxon>
        <taxon>Rhodobacterales</taxon>
        <taxon>Roseobacteraceae</taxon>
        <taxon>Falsihalocynthiibacter</taxon>
    </lineage>
</organism>
<dbReference type="STRING" id="1579316.RC74_14085"/>
<dbReference type="KEGG" id="hat:RC74_14085"/>
<dbReference type="GO" id="GO:0055052">
    <property type="term" value="C:ATP-binding cassette (ABC) transporter complex, substrate-binding subunit-containing"/>
    <property type="evidence" value="ECO:0007669"/>
    <property type="project" value="TreeGrafter"/>
</dbReference>
<dbReference type="OrthoDB" id="9811622at2"/>
<dbReference type="GO" id="GO:0042956">
    <property type="term" value="P:maltodextrin transmembrane transport"/>
    <property type="evidence" value="ECO:0007669"/>
    <property type="project" value="TreeGrafter"/>
</dbReference>
<keyword evidence="2" id="KW-0813">Transport</keyword>
<dbReference type="EMBL" id="CP014327">
    <property type="protein sequence ID" value="AML52248.1"/>
    <property type="molecule type" value="Genomic_DNA"/>
</dbReference>
<dbReference type="InterPro" id="IPR006059">
    <property type="entry name" value="SBP"/>
</dbReference>
<dbReference type="GO" id="GO:0015768">
    <property type="term" value="P:maltose transport"/>
    <property type="evidence" value="ECO:0007669"/>
    <property type="project" value="TreeGrafter"/>
</dbReference>
<dbReference type="AlphaFoldDB" id="A0A126V1N8"/>
<dbReference type="PANTHER" id="PTHR30061">
    <property type="entry name" value="MALTOSE-BINDING PERIPLASMIC PROTEIN"/>
    <property type="match status" value="1"/>
</dbReference>
<evidence type="ECO:0000313" key="4">
    <source>
        <dbReference type="EMBL" id="AML52248.1"/>
    </source>
</evidence>
<protein>
    <recommendedName>
        <fullName evidence="6">ABC transporter substrate-binding protein</fullName>
    </recommendedName>
</protein>
<comment type="similarity">
    <text evidence="1">Belongs to the bacterial solute-binding protein 1 family.</text>
</comment>
<name>A0A126V1N8_9RHOB</name>
<evidence type="ECO:0000256" key="3">
    <source>
        <dbReference type="ARBA" id="ARBA00022729"/>
    </source>
</evidence>
<evidence type="ECO:0008006" key="6">
    <source>
        <dbReference type="Google" id="ProtNLM"/>
    </source>
</evidence>
<dbReference type="Proteomes" id="UP000070371">
    <property type="component" value="Chromosome"/>
</dbReference>
<evidence type="ECO:0000256" key="2">
    <source>
        <dbReference type="ARBA" id="ARBA00022448"/>
    </source>
</evidence>
<dbReference type="Pfam" id="PF13416">
    <property type="entry name" value="SBP_bac_8"/>
    <property type="match status" value="1"/>
</dbReference>
<dbReference type="PANTHER" id="PTHR30061:SF50">
    <property type="entry name" value="MALTOSE_MALTODEXTRIN-BINDING PERIPLASMIC PROTEIN"/>
    <property type="match status" value="1"/>
</dbReference>
<dbReference type="SUPFAM" id="SSF53850">
    <property type="entry name" value="Periplasmic binding protein-like II"/>
    <property type="match status" value="1"/>
</dbReference>
<dbReference type="GO" id="GO:1901982">
    <property type="term" value="F:maltose binding"/>
    <property type="evidence" value="ECO:0007669"/>
    <property type="project" value="TreeGrafter"/>
</dbReference>
<reference evidence="4 5" key="1">
    <citation type="submission" date="2016-02" db="EMBL/GenBank/DDBJ databases">
        <title>Complete genome sequence of Halocynthiibacter arcticus PAMC 20958t from arctic marine sediment.</title>
        <authorList>
            <person name="Lee Y.M."/>
            <person name="Baek K."/>
            <person name="Lee H.K."/>
            <person name="Shin S.C."/>
        </authorList>
    </citation>
    <scope>NUCLEOTIDE SEQUENCE [LARGE SCALE GENOMIC DNA]</scope>
    <source>
        <strain evidence="4">PAMC 20958</strain>
    </source>
</reference>
<evidence type="ECO:0000313" key="5">
    <source>
        <dbReference type="Proteomes" id="UP000070371"/>
    </source>
</evidence>
<dbReference type="RefSeq" id="WP_039001207.1">
    <property type="nucleotide sequence ID" value="NZ_CP014327.1"/>
</dbReference>
<evidence type="ECO:0000256" key="1">
    <source>
        <dbReference type="ARBA" id="ARBA00008520"/>
    </source>
</evidence>
<keyword evidence="3" id="KW-0732">Signal</keyword>